<accession>A0A0A9AW51</accession>
<sequence>MSNELGTSVASSHFELISPWACHLIWPTGLFATSCVVLTIMSEWTP</sequence>
<proteinExistence type="predicted"/>
<keyword evidence="1" id="KW-1133">Transmembrane helix</keyword>
<protein>
    <submittedName>
        <fullName evidence="2">Uncharacterized protein</fullName>
    </submittedName>
</protein>
<keyword evidence="1" id="KW-0812">Transmembrane</keyword>
<organism evidence="2">
    <name type="scientific">Arundo donax</name>
    <name type="common">Giant reed</name>
    <name type="synonym">Donax arundinaceus</name>
    <dbReference type="NCBI Taxonomy" id="35708"/>
    <lineage>
        <taxon>Eukaryota</taxon>
        <taxon>Viridiplantae</taxon>
        <taxon>Streptophyta</taxon>
        <taxon>Embryophyta</taxon>
        <taxon>Tracheophyta</taxon>
        <taxon>Spermatophyta</taxon>
        <taxon>Magnoliopsida</taxon>
        <taxon>Liliopsida</taxon>
        <taxon>Poales</taxon>
        <taxon>Poaceae</taxon>
        <taxon>PACMAD clade</taxon>
        <taxon>Arundinoideae</taxon>
        <taxon>Arundineae</taxon>
        <taxon>Arundo</taxon>
    </lineage>
</organism>
<dbReference type="AlphaFoldDB" id="A0A0A9AW51"/>
<reference evidence="2" key="2">
    <citation type="journal article" date="2015" name="Data Brief">
        <title>Shoot transcriptome of the giant reed, Arundo donax.</title>
        <authorList>
            <person name="Barrero R.A."/>
            <person name="Guerrero F.D."/>
            <person name="Moolhuijzen P."/>
            <person name="Goolsby J.A."/>
            <person name="Tidwell J."/>
            <person name="Bellgard S.E."/>
            <person name="Bellgard M.I."/>
        </authorList>
    </citation>
    <scope>NUCLEOTIDE SEQUENCE</scope>
    <source>
        <tissue evidence="2">Shoot tissue taken approximately 20 cm above the soil surface</tissue>
    </source>
</reference>
<evidence type="ECO:0000256" key="1">
    <source>
        <dbReference type="SAM" id="Phobius"/>
    </source>
</evidence>
<reference evidence="2" key="1">
    <citation type="submission" date="2014-09" db="EMBL/GenBank/DDBJ databases">
        <authorList>
            <person name="Magalhaes I.L.F."/>
            <person name="Oliveira U."/>
            <person name="Santos F.R."/>
            <person name="Vidigal T.H.D.A."/>
            <person name="Brescovit A.D."/>
            <person name="Santos A.J."/>
        </authorList>
    </citation>
    <scope>NUCLEOTIDE SEQUENCE</scope>
    <source>
        <tissue evidence="2">Shoot tissue taken approximately 20 cm above the soil surface</tissue>
    </source>
</reference>
<dbReference type="EMBL" id="GBRH01242524">
    <property type="protein sequence ID" value="JAD55371.1"/>
    <property type="molecule type" value="Transcribed_RNA"/>
</dbReference>
<name>A0A0A9AW51_ARUDO</name>
<keyword evidence="1" id="KW-0472">Membrane</keyword>
<evidence type="ECO:0000313" key="2">
    <source>
        <dbReference type="EMBL" id="JAD55371.1"/>
    </source>
</evidence>
<feature type="transmembrane region" description="Helical" evidence="1">
    <location>
        <begin position="20"/>
        <end position="41"/>
    </location>
</feature>